<evidence type="ECO:0000313" key="2">
    <source>
        <dbReference type="Proteomes" id="UP000626656"/>
    </source>
</evidence>
<sequence>PVRSNEAVPRDQIDKVARLQISQELGHNRIEITNCYLGSNS</sequence>
<proteinExistence type="predicted"/>
<keyword evidence="2" id="KW-1185">Reference proteome</keyword>
<feature type="non-terminal residue" evidence="1">
    <location>
        <position position="1"/>
    </location>
</feature>
<gene>
    <name evidence="1" type="ORF">AZO1586I_1830</name>
</gene>
<dbReference type="EMBL" id="CAHJWF010000413">
    <property type="protein sequence ID" value="CAB5507390.1"/>
    <property type="molecule type" value="Genomic_DNA"/>
</dbReference>
<accession>A0ABM8MC28</accession>
<organism evidence="1 2">
    <name type="scientific">Bathymodiolus thermophilus thioautotrophic gill symbiont</name>
    <dbReference type="NCBI Taxonomy" id="2360"/>
    <lineage>
        <taxon>Bacteria</taxon>
        <taxon>Pseudomonadati</taxon>
        <taxon>Pseudomonadota</taxon>
        <taxon>Gammaproteobacteria</taxon>
        <taxon>sulfur-oxidizing symbionts</taxon>
    </lineage>
</organism>
<name>A0ABM8MC28_9GAMM</name>
<dbReference type="Proteomes" id="UP000626656">
    <property type="component" value="Unassembled WGS sequence"/>
</dbReference>
<protein>
    <recommendedName>
        <fullName evidence="3">Integrase</fullName>
    </recommendedName>
</protein>
<evidence type="ECO:0000313" key="1">
    <source>
        <dbReference type="EMBL" id="CAB5507390.1"/>
    </source>
</evidence>
<comment type="caution">
    <text evidence="1">The sequence shown here is derived from an EMBL/GenBank/DDBJ whole genome shotgun (WGS) entry which is preliminary data.</text>
</comment>
<evidence type="ECO:0008006" key="3">
    <source>
        <dbReference type="Google" id="ProtNLM"/>
    </source>
</evidence>
<reference evidence="1 2" key="1">
    <citation type="submission" date="2020-05" db="EMBL/GenBank/DDBJ databases">
        <authorList>
            <person name="Petersen J."/>
            <person name="Sayavedra L."/>
        </authorList>
    </citation>
    <scope>NUCLEOTIDE SEQUENCE [LARGE SCALE GENOMIC DNA]</scope>
    <source>
        <strain evidence="1">B azoricus SOX ET2 1586I</strain>
    </source>
</reference>